<keyword evidence="3" id="KW-1185">Reference proteome</keyword>
<dbReference type="InterPro" id="IPR036237">
    <property type="entry name" value="Xyl_isomerase-like_sf"/>
</dbReference>
<feature type="domain" description="Xylose isomerase-like TIM barrel" evidence="1">
    <location>
        <begin position="25"/>
        <end position="251"/>
    </location>
</feature>
<gene>
    <name evidence="2" type="ORF">RsS93_17030</name>
</gene>
<dbReference type="InterPro" id="IPR013022">
    <property type="entry name" value="Xyl_isomerase-like_TIM-brl"/>
</dbReference>
<comment type="caution">
    <text evidence="2">The sequence shown here is derived from an EMBL/GenBank/DDBJ whole genome shotgun (WGS) entry which is preliminary data.</text>
</comment>
<dbReference type="Proteomes" id="UP000390335">
    <property type="component" value="Unassembled WGS sequence"/>
</dbReference>
<dbReference type="Gene3D" id="3.20.20.150">
    <property type="entry name" value="Divalent-metal-dependent TIM barrel enzymes"/>
    <property type="match status" value="1"/>
</dbReference>
<reference evidence="2 3" key="1">
    <citation type="journal article" date="2020" name="Genome Biol. Evol.">
        <title>Rhizobium dioscoreae sp. nov., a plant growth-promoting bacterium isolated from yam (Dioscorea species).</title>
        <authorList>
            <person name="Ouyabe M."/>
            <person name="Tanaka N."/>
            <person name="Shiwa Y."/>
            <person name="Fujita N."/>
            <person name="Kikuno H."/>
            <person name="Babil P."/>
            <person name="Shiwachi H."/>
        </authorList>
    </citation>
    <scope>NUCLEOTIDE SEQUENCE [LARGE SCALE GENOMIC DNA]</scope>
    <source>
        <strain evidence="2 3">S-93</strain>
    </source>
</reference>
<evidence type="ECO:0000313" key="3">
    <source>
        <dbReference type="Proteomes" id="UP000390335"/>
    </source>
</evidence>
<dbReference type="PANTHER" id="PTHR12110">
    <property type="entry name" value="HYDROXYPYRUVATE ISOMERASE"/>
    <property type="match status" value="1"/>
</dbReference>
<dbReference type="PANTHER" id="PTHR12110:SF41">
    <property type="entry name" value="INOSOSE DEHYDRATASE"/>
    <property type="match status" value="1"/>
</dbReference>
<evidence type="ECO:0000313" key="2">
    <source>
        <dbReference type="EMBL" id="GES49089.1"/>
    </source>
</evidence>
<name>A0ABQ0Z1A8_9HYPH</name>
<accession>A0ABQ0Z1A8</accession>
<sequence length="298" mass="32830">MNKLGVHALVWEAGWSRDECARAIANSAEVGYDFIEAPALDPSLIDPEFTRRQLEKNGIGINFSLGLDFETDISSSDKEKGRRGKERLEQAIAVCRDCGGEYIGGILHSAFGKYSEPTTAAGVAQSVDILREVAETAAKSNITLVLEVVNRYESNVLNTAAQAVEMCKRIGMPNVKVHLDVYHMNIEESDIQAAILETGDYLGYFHTGDSHRGYMGSGTIDLTGVFRALVRSGYQGPITFESFSSRVVGQPLEGILGIWRNLWDDGRDLAEHALMYTKAQLKAAQEAQRQSQQRSRLP</sequence>
<dbReference type="Pfam" id="PF01261">
    <property type="entry name" value="AP_endonuc_2"/>
    <property type="match status" value="1"/>
</dbReference>
<dbReference type="SUPFAM" id="SSF51658">
    <property type="entry name" value="Xylose isomerase-like"/>
    <property type="match status" value="1"/>
</dbReference>
<proteinExistence type="predicted"/>
<dbReference type="RefSeq" id="WP_152093048.1">
    <property type="nucleotide sequence ID" value="NZ_BLAJ01000002.1"/>
</dbReference>
<dbReference type="EMBL" id="BLAJ01000002">
    <property type="protein sequence ID" value="GES49089.1"/>
    <property type="molecule type" value="Genomic_DNA"/>
</dbReference>
<evidence type="ECO:0000259" key="1">
    <source>
        <dbReference type="Pfam" id="PF01261"/>
    </source>
</evidence>
<organism evidence="2 3">
    <name type="scientific">Rhizobium dioscoreae</name>
    <dbReference type="NCBI Taxonomy" id="2653122"/>
    <lineage>
        <taxon>Bacteria</taxon>
        <taxon>Pseudomonadati</taxon>
        <taxon>Pseudomonadota</taxon>
        <taxon>Alphaproteobacteria</taxon>
        <taxon>Hyphomicrobiales</taxon>
        <taxon>Rhizobiaceae</taxon>
        <taxon>Rhizobium/Agrobacterium group</taxon>
        <taxon>Rhizobium</taxon>
    </lineage>
</organism>
<protein>
    <submittedName>
        <fullName evidence="2">Epimerase</fullName>
    </submittedName>
</protein>
<dbReference type="InterPro" id="IPR050312">
    <property type="entry name" value="IolE/XylAMocC-like"/>
</dbReference>